<dbReference type="KEGG" id="fal:FRAAL4236"/>
<reference evidence="1 2" key="1">
    <citation type="journal article" date="2007" name="Genome Res.">
        <title>Genome characteristics of facultatively symbiotic Frankia sp. strains reflect host range and host plant biogeography.</title>
        <authorList>
            <person name="Normand P."/>
            <person name="Lapierre P."/>
            <person name="Tisa L.S."/>
            <person name="Gogarten J.P."/>
            <person name="Alloisio N."/>
            <person name="Bagnarol E."/>
            <person name="Bassi C.A."/>
            <person name="Berry A.M."/>
            <person name="Bickhart D.M."/>
            <person name="Choisne N."/>
            <person name="Couloux A."/>
            <person name="Cournoyer B."/>
            <person name="Cruveiller S."/>
            <person name="Daubin V."/>
            <person name="Demange N."/>
            <person name="Francino M.P."/>
            <person name="Goltsman E."/>
            <person name="Huang Y."/>
            <person name="Kopp O.R."/>
            <person name="Labarre L."/>
            <person name="Lapidus A."/>
            <person name="Lavire C."/>
            <person name="Marechal J."/>
            <person name="Martinez M."/>
            <person name="Mastronunzio J.E."/>
            <person name="Mullin B.C."/>
            <person name="Niemann J."/>
            <person name="Pujic P."/>
            <person name="Rawnsley T."/>
            <person name="Rouy Z."/>
            <person name="Schenowitz C."/>
            <person name="Sellstedt A."/>
            <person name="Tavares F."/>
            <person name="Tomkins J.P."/>
            <person name="Vallenet D."/>
            <person name="Valverde C."/>
            <person name="Wall L.G."/>
            <person name="Wang Y."/>
            <person name="Medigue C."/>
            <person name="Benson D.R."/>
        </authorList>
    </citation>
    <scope>NUCLEOTIDE SEQUENCE [LARGE SCALE GENOMIC DNA]</scope>
    <source>
        <strain evidence="2">DSM 45986 / CECT 9034 / ACN14a</strain>
    </source>
</reference>
<keyword evidence="2" id="KW-1185">Reference proteome</keyword>
<name>Q0RHZ4_FRAAA</name>
<gene>
    <name evidence="1" type="ordered locus">FRAAL4236</name>
</gene>
<dbReference type="HOGENOM" id="CLU_3118114_0_0_11"/>
<dbReference type="AlphaFoldDB" id="Q0RHZ4"/>
<sequence>MSALPRSREPQVCDAVLPAFAYRTVTFGWFVAGAIERRFIVSADHLPSLS</sequence>
<evidence type="ECO:0000313" key="2">
    <source>
        <dbReference type="Proteomes" id="UP000000657"/>
    </source>
</evidence>
<proteinExistence type="predicted"/>
<organism evidence="1 2">
    <name type="scientific">Frankia alni (strain DSM 45986 / CECT 9034 / ACN14a)</name>
    <dbReference type="NCBI Taxonomy" id="326424"/>
    <lineage>
        <taxon>Bacteria</taxon>
        <taxon>Bacillati</taxon>
        <taxon>Actinomycetota</taxon>
        <taxon>Actinomycetes</taxon>
        <taxon>Frankiales</taxon>
        <taxon>Frankiaceae</taxon>
        <taxon>Frankia</taxon>
    </lineage>
</organism>
<dbReference type="Proteomes" id="UP000000657">
    <property type="component" value="Chromosome"/>
</dbReference>
<dbReference type="STRING" id="326424.FRAAL4236"/>
<evidence type="ECO:0000313" key="1">
    <source>
        <dbReference type="EMBL" id="CAJ62878.1"/>
    </source>
</evidence>
<protein>
    <submittedName>
        <fullName evidence="1">Uncharacterized protein</fullName>
    </submittedName>
</protein>
<accession>Q0RHZ4</accession>
<dbReference type="EMBL" id="CT573213">
    <property type="protein sequence ID" value="CAJ62878.1"/>
    <property type="molecule type" value="Genomic_DNA"/>
</dbReference>